<dbReference type="Gene3D" id="1.10.8.60">
    <property type="match status" value="1"/>
</dbReference>
<dbReference type="Proteomes" id="UP001174196">
    <property type="component" value="Unassembled WGS sequence"/>
</dbReference>
<sequence>MAKELGVPHISLDQIAREKIAGYSWPGNIRELRQVLRQAAYRACLLRRTSTITVQDISLPREKVFQPSVHSKSGLWNQQEVETLKMAIEKTEGNLSQAARLLGISRTTLYRKLSQYPQIRKLRKEVLRN</sequence>
<evidence type="ECO:0000256" key="1">
    <source>
        <dbReference type="ARBA" id="ARBA00022741"/>
    </source>
</evidence>
<proteinExistence type="predicted"/>
<accession>A0ABT8IRK1</accession>
<dbReference type="InterPro" id="IPR058031">
    <property type="entry name" value="AAA_lid_NorR"/>
</dbReference>
<evidence type="ECO:0000256" key="3">
    <source>
        <dbReference type="ARBA" id="ARBA00023015"/>
    </source>
</evidence>
<keyword evidence="7" id="KW-1185">Reference proteome</keyword>
<dbReference type="Pfam" id="PF25601">
    <property type="entry name" value="AAA_lid_14"/>
    <property type="match status" value="1"/>
</dbReference>
<dbReference type="Pfam" id="PF02954">
    <property type="entry name" value="HTH_8"/>
    <property type="match status" value="1"/>
</dbReference>
<name>A0ABT8IRK1_9BACL</name>
<dbReference type="PROSITE" id="PS50045">
    <property type="entry name" value="SIGMA54_INTERACT_4"/>
    <property type="match status" value="1"/>
</dbReference>
<dbReference type="Gene3D" id="1.10.10.60">
    <property type="entry name" value="Homeodomain-like"/>
    <property type="match status" value="1"/>
</dbReference>
<dbReference type="PRINTS" id="PR01590">
    <property type="entry name" value="HTHFIS"/>
</dbReference>
<dbReference type="PANTHER" id="PTHR32071">
    <property type="entry name" value="TRANSCRIPTIONAL REGULATORY PROTEIN"/>
    <property type="match status" value="1"/>
</dbReference>
<keyword evidence="3" id="KW-0805">Transcription regulation</keyword>
<gene>
    <name evidence="6" type="ORF">NWF35_16210</name>
</gene>
<comment type="caution">
    <text evidence="6">The sequence shown here is derived from an EMBL/GenBank/DDBJ whole genome shotgun (WGS) entry which is preliminary data.</text>
</comment>
<dbReference type="EMBL" id="JANRHH010000055">
    <property type="protein sequence ID" value="MDN4595407.1"/>
    <property type="molecule type" value="Genomic_DNA"/>
</dbReference>
<evidence type="ECO:0000313" key="6">
    <source>
        <dbReference type="EMBL" id="MDN4595407.1"/>
    </source>
</evidence>
<dbReference type="InterPro" id="IPR009057">
    <property type="entry name" value="Homeodomain-like_sf"/>
</dbReference>
<reference evidence="6" key="1">
    <citation type="submission" date="2022-08" db="EMBL/GenBank/DDBJ databases">
        <title>Polycladomyces zharkentsis sp. nov., a novel thermophilic CMC and starch-degrading bacterium isolated from a geothermal spring in Kazakhstan.</title>
        <authorList>
            <person name="Mashzhan A."/>
            <person name="Kistaubaeva A."/>
            <person name="Javier-Lopez R."/>
            <person name="Birkeland N.-K."/>
        </authorList>
    </citation>
    <scope>NUCLEOTIDE SEQUENCE</scope>
    <source>
        <strain evidence="6">KSR 13</strain>
    </source>
</reference>
<dbReference type="InterPro" id="IPR002197">
    <property type="entry name" value="HTH_Fis"/>
</dbReference>
<evidence type="ECO:0000256" key="2">
    <source>
        <dbReference type="ARBA" id="ARBA00022840"/>
    </source>
</evidence>
<protein>
    <recommendedName>
        <fullName evidence="5">Sigma-54 factor interaction domain-containing protein</fullName>
    </recommendedName>
</protein>
<feature type="domain" description="Sigma-54 factor interaction" evidence="5">
    <location>
        <begin position="1"/>
        <end position="41"/>
    </location>
</feature>
<keyword evidence="1" id="KW-0547">Nucleotide-binding</keyword>
<dbReference type="InterPro" id="IPR002078">
    <property type="entry name" value="Sigma_54_int"/>
</dbReference>
<dbReference type="SUPFAM" id="SSF46689">
    <property type="entry name" value="Homeodomain-like"/>
    <property type="match status" value="1"/>
</dbReference>
<dbReference type="InterPro" id="IPR027417">
    <property type="entry name" value="P-loop_NTPase"/>
</dbReference>
<keyword evidence="4" id="KW-0804">Transcription</keyword>
<evidence type="ECO:0000259" key="5">
    <source>
        <dbReference type="PROSITE" id="PS50045"/>
    </source>
</evidence>
<dbReference type="SUPFAM" id="SSF52540">
    <property type="entry name" value="P-loop containing nucleoside triphosphate hydrolases"/>
    <property type="match status" value="1"/>
</dbReference>
<keyword evidence="2" id="KW-0067">ATP-binding</keyword>
<evidence type="ECO:0000313" key="7">
    <source>
        <dbReference type="Proteomes" id="UP001174196"/>
    </source>
</evidence>
<organism evidence="6 7">
    <name type="scientific">Polycladomyces subterraneus</name>
    <dbReference type="NCBI Taxonomy" id="1016997"/>
    <lineage>
        <taxon>Bacteria</taxon>
        <taxon>Bacillati</taxon>
        <taxon>Bacillota</taxon>
        <taxon>Bacilli</taxon>
        <taxon>Bacillales</taxon>
        <taxon>Thermoactinomycetaceae</taxon>
        <taxon>Polycladomyces</taxon>
    </lineage>
</organism>
<evidence type="ECO:0000256" key="4">
    <source>
        <dbReference type="ARBA" id="ARBA00023163"/>
    </source>
</evidence>